<accession>A0AAW9DUD5</accession>
<name>A0AAW9DUD5_ACIAO</name>
<organism evidence="1 2">
    <name type="scientific">Acidiphilium acidophilum</name>
    <name type="common">Thiobacillus acidophilus</name>
    <dbReference type="NCBI Taxonomy" id="76588"/>
    <lineage>
        <taxon>Bacteria</taxon>
        <taxon>Pseudomonadati</taxon>
        <taxon>Pseudomonadota</taxon>
        <taxon>Alphaproteobacteria</taxon>
        <taxon>Acetobacterales</taxon>
        <taxon>Acidocellaceae</taxon>
        <taxon>Acidiphilium</taxon>
    </lineage>
</organism>
<dbReference type="RefSeq" id="WP_319615561.1">
    <property type="nucleotide sequence ID" value="NZ_JAWXYB010000018.1"/>
</dbReference>
<dbReference type="EMBL" id="JAWXYB010000018">
    <property type="protein sequence ID" value="MDX5932709.1"/>
    <property type="molecule type" value="Genomic_DNA"/>
</dbReference>
<evidence type="ECO:0000313" key="1">
    <source>
        <dbReference type="EMBL" id="MDX5932709.1"/>
    </source>
</evidence>
<dbReference type="AlphaFoldDB" id="A0AAW9DUD5"/>
<protein>
    <submittedName>
        <fullName evidence="1">Uncharacterized protein</fullName>
    </submittedName>
</protein>
<evidence type="ECO:0000313" key="2">
    <source>
        <dbReference type="Proteomes" id="UP001279553"/>
    </source>
</evidence>
<reference evidence="1 2" key="1">
    <citation type="submission" date="2023-11" db="EMBL/GenBank/DDBJ databases">
        <title>MicrobeMod: A computational toolkit for identifying prokaryotic methylation and restriction-modification with nanopore sequencing.</title>
        <authorList>
            <person name="Crits-Christoph A."/>
            <person name="Kang S.C."/>
            <person name="Lee H."/>
            <person name="Ostrov N."/>
        </authorList>
    </citation>
    <scope>NUCLEOTIDE SEQUENCE [LARGE SCALE GENOMIC DNA]</scope>
    <source>
        <strain evidence="1 2">DSMZ 700</strain>
    </source>
</reference>
<gene>
    <name evidence="1" type="ORF">SIL87_18310</name>
</gene>
<dbReference type="Proteomes" id="UP001279553">
    <property type="component" value="Unassembled WGS sequence"/>
</dbReference>
<sequence>MSIGASLPFRPAGTASVAASTSAAAVALVGGGSSVLVFNAANGIAFVRFGMAGVAASAGSDLPVPPGGLMLVDAGRLATYASAVLASGSGSVFFTRGDGSVY</sequence>
<comment type="caution">
    <text evidence="1">The sequence shown here is derived from an EMBL/GenBank/DDBJ whole genome shotgun (WGS) entry which is preliminary data.</text>
</comment>
<keyword evidence="2" id="KW-1185">Reference proteome</keyword>
<proteinExistence type="predicted"/>